<dbReference type="WBParaSite" id="sdigi.contig771.g9720.t1">
    <property type="protein sequence ID" value="sdigi.contig771.g9720.t1"/>
    <property type="gene ID" value="sdigi.contig771.g9720"/>
</dbReference>
<evidence type="ECO:0000313" key="2">
    <source>
        <dbReference type="WBParaSite" id="sdigi.contig771.g9720.t1"/>
    </source>
</evidence>
<name>A0A915Q238_9BILA</name>
<dbReference type="AlphaFoldDB" id="A0A915Q238"/>
<dbReference type="GO" id="GO:0008061">
    <property type="term" value="F:chitin binding"/>
    <property type="evidence" value="ECO:0007669"/>
    <property type="project" value="InterPro"/>
</dbReference>
<reference evidence="2" key="1">
    <citation type="submission" date="2022-11" db="UniProtKB">
        <authorList>
            <consortium name="WormBaseParasite"/>
        </authorList>
    </citation>
    <scope>IDENTIFICATION</scope>
</reference>
<proteinExistence type="predicted"/>
<organism evidence="1 2">
    <name type="scientific">Setaria digitata</name>
    <dbReference type="NCBI Taxonomy" id="48799"/>
    <lineage>
        <taxon>Eukaryota</taxon>
        <taxon>Metazoa</taxon>
        <taxon>Ecdysozoa</taxon>
        <taxon>Nematoda</taxon>
        <taxon>Chromadorea</taxon>
        <taxon>Rhabditida</taxon>
        <taxon>Spirurina</taxon>
        <taxon>Spiruromorpha</taxon>
        <taxon>Filarioidea</taxon>
        <taxon>Setariidae</taxon>
        <taxon>Setaria</taxon>
    </lineage>
</organism>
<sequence length="169" mass="18898">MLQTQQLTPIIGGKCDLNSPDVPIGGKQTQFFLKCEQSLQSENGKGIWVVKSRTQSTTLQTTSSTTLSTTLPSTLMSQNFHKPDSNICVQDKSAQVNDACLVSSLCLQQDQTQLSNYLQCDQSTNHWVKKSCLDGRIFSFEHQACIVPNISPFKQSRLGTRKFVEYFQI</sequence>
<dbReference type="SUPFAM" id="SSF57625">
    <property type="entry name" value="Invertebrate chitin-binding proteins"/>
    <property type="match status" value="1"/>
</dbReference>
<dbReference type="InterPro" id="IPR036508">
    <property type="entry name" value="Chitin-bd_dom_sf"/>
</dbReference>
<protein>
    <submittedName>
        <fullName evidence="2">Uncharacterized protein</fullName>
    </submittedName>
</protein>
<evidence type="ECO:0000313" key="1">
    <source>
        <dbReference type="Proteomes" id="UP000887581"/>
    </source>
</evidence>
<keyword evidence="1" id="KW-1185">Reference proteome</keyword>
<accession>A0A915Q238</accession>
<dbReference type="Proteomes" id="UP000887581">
    <property type="component" value="Unplaced"/>
</dbReference>